<dbReference type="AlphaFoldDB" id="A0A2N5IVM8"/>
<keyword evidence="3" id="KW-1185">Reference proteome</keyword>
<sequence length="40" mass="4379">MDILENIDTVLSIIANVIAIVTAVTVIVHSRDEPPKHGRK</sequence>
<evidence type="ECO:0000313" key="2">
    <source>
        <dbReference type="EMBL" id="PLS26022.1"/>
    </source>
</evidence>
<proteinExistence type="predicted"/>
<evidence type="ECO:0000313" key="3">
    <source>
        <dbReference type="Proteomes" id="UP000235034"/>
    </source>
</evidence>
<comment type="caution">
    <text evidence="2">The sequence shown here is derived from an EMBL/GenBank/DDBJ whole genome shotgun (WGS) entry which is preliminary data.</text>
</comment>
<name>A0A2N5IVM8_9BIFI</name>
<dbReference type="Proteomes" id="UP000235034">
    <property type="component" value="Unassembled WGS sequence"/>
</dbReference>
<protein>
    <submittedName>
        <fullName evidence="2">Uncharacterized protein</fullName>
    </submittedName>
</protein>
<evidence type="ECO:0000256" key="1">
    <source>
        <dbReference type="SAM" id="Phobius"/>
    </source>
</evidence>
<dbReference type="RefSeq" id="WP_279324959.1">
    <property type="nucleotide sequence ID" value="NZ_NMWT01000036.1"/>
</dbReference>
<keyword evidence="1" id="KW-0812">Transmembrane</keyword>
<keyword evidence="1" id="KW-1133">Transmembrane helix</keyword>
<organism evidence="2 3">
    <name type="scientific">Bifidobacterium parmae</name>
    <dbReference type="NCBI Taxonomy" id="361854"/>
    <lineage>
        <taxon>Bacteria</taxon>
        <taxon>Bacillati</taxon>
        <taxon>Actinomycetota</taxon>
        <taxon>Actinomycetes</taxon>
        <taxon>Bifidobacteriales</taxon>
        <taxon>Bifidobacteriaceae</taxon>
        <taxon>Bifidobacterium</taxon>
    </lineage>
</organism>
<accession>A0A2N5IVM8</accession>
<dbReference type="EMBL" id="NMWT01000036">
    <property type="protein sequence ID" value="PLS26022.1"/>
    <property type="molecule type" value="Genomic_DNA"/>
</dbReference>
<reference evidence="2 3" key="1">
    <citation type="submission" date="2017-07" db="EMBL/GenBank/DDBJ databases">
        <title>Bifidobacterium novel species.</title>
        <authorList>
            <person name="Lugli G.A."/>
            <person name="Milani C."/>
            <person name="Duranti S."/>
            <person name="Mangifesta M."/>
        </authorList>
    </citation>
    <scope>NUCLEOTIDE SEQUENCE [LARGE SCALE GENOMIC DNA]</scope>
    <source>
        <strain evidence="2 3">77</strain>
    </source>
</reference>
<feature type="transmembrane region" description="Helical" evidence="1">
    <location>
        <begin position="12"/>
        <end position="30"/>
    </location>
</feature>
<gene>
    <name evidence="2" type="ORF">Uis4E_2197</name>
</gene>
<keyword evidence="1" id="KW-0472">Membrane</keyword>